<dbReference type="EMBL" id="JAGGLP010000028">
    <property type="protein sequence ID" value="MBP2055252.1"/>
    <property type="molecule type" value="Genomic_DNA"/>
</dbReference>
<reference evidence="3 5" key="2">
    <citation type="submission" date="2021-03" db="EMBL/GenBank/DDBJ databases">
        <title>Genomic Encyclopedia of Type Strains, Phase IV (KMG-IV): sequencing the most valuable type-strain genomes for metagenomic binning, comparative biology and taxonomic classification.</title>
        <authorList>
            <person name="Goeker M."/>
        </authorList>
    </citation>
    <scope>NUCLEOTIDE SEQUENCE [LARGE SCALE GENOMIC DNA]</scope>
    <source>
        <strain evidence="3 5">DSM 40499</strain>
    </source>
</reference>
<dbReference type="Proteomes" id="UP001519309">
    <property type="component" value="Unassembled WGS sequence"/>
</dbReference>
<proteinExistence type="predicted"/>
<evidence type="ECO:0000313" key="3">
    <source>
        <dbReference type="EMBL" id="MBP2055252.1"/>
    </source>
</evidence>
<feature type="signal peptide" evidence="1">
    <location>
        <begin position="1"/>
        <end position="35"/>
    </location>
</feature>
<evidence type="ECO:0000256" key="1">
    <source>
        <dbReference type="SAM" id="SignalP"/>
    </source>
</evidence>
<evidence type="ECO:0000313" key="5">
    <source>
        <dbReference type="Proteomes" id="UP001519309"/>
    </source>
</evidence>
<gene>
    <name evidence="2" type="ORF">AVL59_24985</name>
    <name evidence="3" type="ORF">J2Z21_008266</name>
</gene>
<dbReference type="OrthoDB" id="3628502at2"/>
<protein>
    <recommendedName>
        <fullName evidence="6">Repetin</fullName>
    </recommendedName>
</protein>
<keyword evidence="1" id="KW-0732">Signal</keyword>
<evidence type="ECO:0000313" key="4">
    <source>
        <dbReference type="Proteomes" id="UP000092659"/>
    </source>
</evidence>
<dbReference type="EMBL" id="CP016279">
    <property type="protein sequence ID" value="ANP52359.1"/>
    <property type="molecule type" value="Genomic_DNA"/>
</dbReference>
<name>A0A1B1B0L9_9ACTN</name>
<evidence type="ECO:0008006" key="6">
    <source>
        <dbReference type="Google" id="ProtNLM"/>
    </source>
</evidence>
<keyword evidence="5" id="KW-1185">Reference proteome</keyword>
<dbReference type="KEGG" id="sgs:AVL59_24985"/>
<sequence length="197" mass="21024">MPRIRLRRPLVAAATVLAVGTATVLTLGDTGAATAAETGAHGVPHIVDEPMLKGSAKLKRGSGDNAYFSVDAHGFADKAHGTFYVSHHIGPEWGGYFKGHIDCLLTGGPVAVVTGVVSESHFKDAPGMPHVGDLKGKRFGFTVLDDGKKDRLGYSWAIDGLPKKSVGKCESSAPFETLEKGDYRVHHWMPPREPAKR</sequence>
<dbReference type="RefSeq" id="WP_067308328.1">
    <property type="nucleotide sequence ID" value="NZ_CP016279.1"/>
</dbReference>
<accession>A0A1B1B0L9</accession>
<feature type="chain" id="PRO_5008519405" description="Repetin" evidence="1">
    <location>
        <begin position="36"/>
        <end position="197"/>
    </location>
</feature>
<dbReference type="Proteomes" id="UP000092659">
    <property type="component" value="Chromosome"/>
</dbReference>
<organism evidence="2 4">
    <name type="scientific">Streptomyces griseochromogenes</name>
    <dbReference type="NCBI Taxonomy" id="68214"/>
    <lineage>
        <taxon>Bacteria</taxon>
        <taxon>Bacillati</taxon>
        <taxon>Actinomycetota</taxon>
        <taxon>Actinomycetes</taxon>
        <taxon>Kitasatosporales</taxon>
        <taxon>Streptomycetaceae</taxon>
        <taxon>Streptomyces</taxon>
    </lineage>
</organism>
<reference evidence="2 4" key="1">
    <citation type="submission" date="2016-06" db="EMBL/GenBank/DDBJ databases">
        <title>Complete genome sequence of Streptomyces griseochromogenes ATCC 14511, the Blasticidin S producer.</title>
        <authorList>
            <person name="Wu L."/>
        </authorList>
    </citation>
    <scope>NUCLEOTIDE SEQUENCE [LARGE SCALE GENOMIC DNA]</scope>
    <source>
        <strain evidence="2 4">ATCC 14511</strain>
    </source>
</reference>
<dbReference type="AlphaFoldDB" id="A0A1B1B0L9"/>
<evidence type="ECO:0000313" key="2">
    <source>
        <dbReference type="EMBL" id="ANP52359.1"/>
    </source>
</evidence>